<organism evidence="2">
    <name type="scientific">Tanacetum cinerariifolium</name>
    <name type="common">Dalmatian daisy</name>
    <name type="synonym">Chrysanthemum cinerariifolium</name>
    <dbReference type="NCBI Taxonomy" id="118510"/>
    <lineage>
        <taxon>Eukaryota</taxon>
        <taxon>Viridiplantae</taxon>
        <taxon>Streptophyta</taxon>
        <taxon>Embryophyta</taxon>
        <taxon>Tracheophyta</taxon>
        <taxon>Spermatophyta</taxon>
        <taxon>Magnoliopsida</taxon>
        <taxon>eudicotyledons</taxon>
        <taxon>Gunneridae</taxon>
        <taxon>Pentapetalae</taxon>
        <taxon>asterids</taxon>
        <taxon>campanulids</taxon>
        <taxon>Asterales</taxon>
        <taxon>Asteraceae</taxon>
        <taxon>Asteroideae</taxon>
        <taxon>Anthemideae</taxon>
        <taxon>Anthemidinae</taxon>
        <taxon>Tanacetum</taxon>
    </lineage>
</organism>
<proteinExistence type="predicted"/>
<gene>
    <name evidence="2" type="ORF">Tci_061630</name>
</gene>
<protein>
    <submittedName>
        <fullName evidence="2">MAK10-like protein</fullName>
    </submittedName>
</protein>
<accession>A0A6L2NXA9</accession>
<feature type="compositionally biased region" description="Basic and acidic residues" evidence="1">
    <location>
        <begin position="293"/>
        <end position="329"/>
    </location>
</feature>
<evidence type="ECO:0000256" key="1">
    <source>
        <dbReference type="SAM" id="MobiDB-lite"/>
    </source>
</evidence>
<dbReference type="AlphaFoldDB" id="A0A6L2NXA9"/>
<sequence length="497" mass="57787">MFQQHHGESLSEAWTRFKELLQKVPHHGIDLWLQVQIFYNYVNRVIRRPIDQSAGGKLRDRNAIESWELLEDLALYENESWNDPRVFAKPVKAITLPQGDLSTSDRRLIELENQVQRLMEAHLAPMQPTQVNKITTSCKIYSGPHDTQYCMEDPKQAFVEYASLQTDGTRSRHLRTQLEQQQDDMISKINLLWKAVFEKLDDAPLCDTVGGPTTQMNFTYTDHHTKEELRSKEIKIPSKLLFPKYLSQSSIIEQNKNSSSLKRVHFVNSIVILNKENEAKEEGSVEPSKTKYTNRENANETNEEVKSEKEVKEETKGKTKEEDEDNPEHFDTFPAIKELRLEPRRKPSNPKKNCNFVGRVKGLSVFIGNFTYECDFMVLEDTTSVIYHYLGLVVFGKPFTKATGLVYNKDEVTVVFERDKQRIIFKMPHKMDKFKHVDFTDRGTDSIPPFIIESNDDNCEKTHYSHSLDLGLEYRHDEYVCRGIQSLMAAKSRRKNK</sequence>
<comment type="caution">
    <text evidence="2">The sequence shown here is derived from an EMBL/GenBank/DDBJ whole genome shotgun (WGS) entry which is preliminary data.</text>
</comment>
<feature type="region of interest" description="Disordered" evidence="1">
    <location>
        <begin position="278"/>
        <end position="329"/>
    </location>
</feature>
<evidence type="ECO:0000313" key="2">
    <source>
        <dbReference type="EMBL" id="GEU89652.1"/>
    </source>
</evidence>
<reference evidence="2" key="1">
    <citation type="journal article" date="2019" name="Sci. Rep.">
        <title>Draft genome of Tanacetum cinerariifolium, the natural source of mosquito coil.</title>
        <authorList>
            <person name="Yamashiro T."/>
            <person name="Shiraishi A."/>
            <person name="Satake H."/>
            <person name="Nakayama K."/>
        </authorList>
    </citation>
    <scope>NUCLEOTIDE SEQUENCE</scope>
</reference>
<dbReference type="EMBL" id="BKCJ010010008">
    <property type="protein sequence ID" value="GEU89652.1"/>
    <property type="molecule type" value="Genomic_DNA"/>
</dbReference>
<name>A0A6L2NXA9_TANCI</name>